<evidence type="ECO:0000313" key="1">
    <source>
        <dbReference type="EMBL" id="MPC57436.1"/>
    </source>
</evidence>
<gene>
    <name evidence="1" type="ORF">E2C01_051416</name>
</gene>
<sequence>MVVSQSPAAKAAIGRRLSFGGAALPLQEDIKIMGVDVDRGLRFDSHVKTIAKKVSHRISALRKVAGFLNRIRRLLLYKVQDALHCQKVAGFLNRIRRLLLYKVQVWTHLEYTALSRMPCTATHRRRLDSIQHRTLLLVDAAP</sequence>
<protein>
    <submittedName>
        <fullName evidence="1">Uncharacterized protein</fullName>
    </submittedName>
</protein>
<evidence type="ECO:0000313" key="2">
    <source>
        <dbReference type="Proteomes" id="UP000324222"/>
    </source>
</evidence>
<keyword evidence="2" id="KW-1185">Reference proteome</keyword>
<dbReference type="Proteomes" id="UP000324222">
    <property type="component" value="Unassembled WGS sequence"/>
</dbReference>
<proteinExistence type="predicted"/>
<dbReference type="AlphaFoldDB" id="A0A5B7GIN2"/>
<accession>A0A5B7GIN2</accession>
<reference evidence="1 2" key="1">
    <citation type="submission" date="2019-05" db="EMBL/GenBank/DDBJ databases">
        <title>Another draft genome of Portunus trituberculatus and its Hox gene families provides insights of decapod evolution.</title>
        <authorList>
            <person name="Jeong J.-H."/>
            <person name="Song I."/>
            <person name="Kim S."/>
            <person name="Choi T."/>
            <person name="Kim D."/>
            <person name="Ryu S."/>
            <person name="Kim W."/>
        </authorList>
    </citation>
    <scope>NUCLEOTIDE SEQUENCE [LARGE SCALE GENOMIC DNA]</scope>
    <source>
        <tissue evidence="1">Muscle</tissue>
    </source>
</reference>
<dbReference type="EMBL" id="VSRR010014784">
    <property type="protein sequence ID" value="MPC57436.1"/>
    <property type="molecule type" value="Genomic_DNA"/>
</dbReference>
<name>A0A5B7GIN2_PORTR</name>
<organism evidence="1 2">
    <name type="scientific">Portunus trituberculatus</name>
    <name type="common">Swimming crab</name>
    <name type="synonym">Neptunus trituberculatus</name>
    <dbReference type="NCBI Taxonomy" id="210409"/>
    <lineage>
        <taxon>Eukaryota</taxon>
        <taxon>Metazoa</taxon>
        <taxon>Ecdysozoa</taxon>
        <taxon>Arthropoda</taxon>
        <taxon>Crustacea</taxon>
        <taxon>Multicrustacea</taxon>
        <taxon>Malacostraca</taxon>
        <taxon>Eumalacostraca</taxon>
        <taxon>Eucarida</taxon>
        <taxon>Decapoda</taxon>
        <taxon>Pleocyemata</taxon>
        <taxon>Brachyura</taxon>
        <taxon>Eubrachyura</taxon>
        <taxon>Portunoidea</taxon>
        <taxon>Portunidae</taxon>
        <taxon>Portuninae</taxon>
        <taxon>Portunus</taxon>
    </lineage>
</organism>
<comment type="caution">
    <text evidence="1">The sequence shown here is derived from an EMBL/GenBank/DDBJ whole genome shotgun (WGS) entry which is preliminary data.</text>
</comment>